<dbReference type="AlphaFoldDB" id="A0A5K1H9S5"/>
<dbReference type="GO" id="GO:0071014">
    <property type="term" value="C:post-mRNA release spliceosomal complex"/>
    <property type="evidence" value="ECO:0007669"/>
    <property type="project" value="TreeGrafter"/>
</dbReference>
<comment type="similarity">
    <text evidence="1">Belongs to the CWC16 family.</text>
</comment>
<dbReference type="InterPro" id="IPR007590">
    <property type="entry name" value="Saf4/Yju2"/>
</dbReference>
<reference evidence="2" key="1">
    <citation type="submission" date="2019-09" db="EMBL/GenBank/DDBJ databases">
        <authorList>
            <person name="Zhang L."/>
        </authorList>
    </citation>
    <scope>NUCLEOTIDE SEQUENCE</scope>
</reference>
<proteinExistence type="inferred from homology"/>
<dbReference type="GO" id="GO:0005684">
    <property type="term" value="C:U2-type spliceosomal complex"/>
    <property type="evidence" value="ECO:0007669"/>
    <property type="project" value="TreeGrafter"/>
</dbReference>
<sequence>MVAKGVRFNSIKTWVGNFHTTKIYEFRMKCPQCIQRFVVRTDPENCEYIYVSGARRIFQTKDCTDESRIRDEEKQKKIKENPFAKLENEYEDKIAYGGMEATI</sequence>
<dbReference type="PANTHER" id="PTHR12111:SF2">
    <property type="entry name" value="SPLICING FACTOR YJU2B-RELATED"/>
    <property type="match status" value="1"/>
</dbReference>
<protein>
    <submittedName>
        <fullName evidence="2">Uncharacterized protein</fullName>
    </submittedName>
</protein>
<evidence type="ECO:0000313" key="2">
    <source>
        <dbReference type="EMBL" id="VVW85280.1"/>
    </source>
</evidence>
<dbReference type="PANTHER" id="PTHR12111">
    <property type="entry name" value="SPLICING FACTOR YJU2"/>
    <property type="match status" value="1"/>
</dbReference>
<dbReference type="Pfam" id="PF04502">
    <property type="entry name" value="Saf4_Yju2"/>
    <property type="match status" value="1"/>
</dbReference>
<gene>
    <name evidence="2" type="ORF">NYM_LOCUS29190</name>
</gene>
<name>A0A5K1H9S5_9MAGN</name>
<dbReference type="GO" id="GO:0000398">
    <property type="term" value="P:mRNA splicing, via spliceosome"/>
    <property type="evidence" value="ECO:0007669"/>
    <property type="project" value="InterPro"/>
</dbReference>
<dbReference type="EMBL" id="LR721929">
    <property type="protein sequence ID" value="VVW85280.1"/>
    <property type="molecule type" value="Genomic_DNA"/>
</dbReference>
<organism evidence="2">
    <name type="scientific">Nymphaea colorata</name>
    <name type="common">pocket water lily</name>
    <dbReference type="NCBI Taxonomy" id="210225"/>
    <lineage>
        <taxon>Eukaryota</taxon>
        <taxon>Viridiplantae</taxon>
        <taxon>Streptophyta</taxon>
        <taxon>Embryophyta</taxon>
        <taxon>Tracheophyta</taxon>
        <taxon>Spermatophyta</taxon>
        <taxon>Magnoliopsida</taxon>
        <taxon>Nymphaeales</taxon>
        <taxon>Nymphaeaceae</taxon>
        <taxon>Nymphaea</taxon>
    </lineage>
</organism>
<evidence type="ECO:0000256" key="1">
    <source>
        <dbReference type="ARBA" id="ARBA00005595"/>
    </source>
</evidence>
<accession>A0A5K1H9S5</accession>